<feature type="transmembrane region" description="Helical" evidence="6">
    <location>
        <begin position="266"/>
        <end position="292"/>
    </location>
</feature>
<evidence type="ECO:0000256" key="6">
    <source>
        <dbReference type="RuleBase" id="RU363132"/>
    </source>
</evidence>
<comment type="caution">
    <text evidence="9">The sequence shown here is derived from an EMBL/GenBank/DDBJ whole genome shotgun (WGS) entry which is preliminary data.</text>
</comment>
<dbReference type="EMBL" id="JAIWYP010000003">
    <property type="protein sequence ID" value="KAH3853115.1"/>
    <property type="molecule type" value="Genomic_DNA"/>
</dbReference>
<proteinExistence type="predicted"/>
<dbReference type="PROSITE" id="PS50845">
    <property type="entry name" value="RETICULON"/>
    <property type="match status" value="1"/>
</dbReference>
<feature type="domain" description="Reticulon" evidence="8">
    <location>
        <begin position="148"/>
        <end position="337"/>
    </location>
</feature>
<feature type="compositionally biased region" description="Acidic residues" evidence="7">
    <location>
        <begin position="81"/>
        <end position="94"/>
    </location>
</feature>
<dbReference type="PANTHER" id="PTHR45799:SF2">
    <property type="entry name" value="RETICULON-LIKE PROTEIN"/>
    <property type="match status" value="1"/>
</dbReference>
<dbReference type="InterPro" id="IPR003388">
    <property type="entry name" value="Reticulon"/>
</dbReference>
<gene>
    <name evidence="9" type="ORF">DPMN_095637</name>
</gene>
<dbReference type="GO" id="GO:0005789">
    <property type="term" value="C:endoplasmic reticulum membrane"/>
    <property type="evidence" value="ECO:0007669"/>
    <property type="project" value="UniProtKB-SubCell"/>
</dbReference>
<evidence type="ECO:0000259" key="8">
    <source>
        <dbReference type="PROSITE" id="PS50845"/>
    </source>
</evidence>
<evidence type="ECO:0000256" key="7">
    <source>
        <dbReference type="SAM" id="MobiDB-lite"/>
    </source>
</evidence>
<evidence type="ECO:0000256" key="5">
    <source>
        <dbReference type="ARBA" id="ARBA00023136"/>
    </source>
</evidence>
<feature type="compositionally biased region" description="Polar residues" evidence="7">
    <location>
        <begin position="19"/>
        <end position="29"/>
    </location>
</feature>
<sequence length="337" mass="37356">MSDNFNAEEFEKIDHVQADQDTNITSTSFGAEPDGDMAEEDQFGMDNGTNDDAMFTTGSYTSYSDNQGHVSSGGQPLISFAEDEGNVVAEEPETEPLKPASQKKPSAPTECGQGCWMKNVDPRDMSSMSDQPEPLTLQKPIEGSESGVLQLIYWRDVKRTGLVFGSMVCVLLSLMCCTILSVLAYLSLAVLTVTLSFRVYKNVMQAVQKTNDGHPFKSLLEMDLEVKEEMVESAASKIADNVNSLSRELRRLFLVEDYVDSIKFALLMWLMTYVGSWFNGMTLVILAVVAIFTIPKVYETYQGPIDQNVNLVRNQLNNIMAQVSSKIPFPKAKAKTQ</sequence>
<dbReference type="GO" id="GO:0030424">
    <property type="term" value="C:axon"/>
    <property type="evidence" value="ECO:0007669"/>
    <property type="project" value="TreeGrafter"/>
</dbReference>
<feature type="region of interest" description="Disordered" evidence="7">
    <location>
        <begin position="1"/>
        <end position="116"/>
    </location>
</feature>
<protein>
    <recommendedName>
        <fullName evidence="6">Reticulon-like protein</fullName>
    </recommendedName>
</protein>
<evidence type="ECO:0000313" key="10">
    <source>
        <dbReference type="Proteomes" id="UP000828390"/>
    </source>
</evidence>
<dbReference type="PANTHER" id="PTHR45799">
    <property type="entry name" value="RETICULON-LIKE PROTEIN"/>
    <property type="match status" value="1"/>
</dbReference>
<feature type="compositionally biased region" description="Basic and acidic residues" evidence="7">
    <location>
        <begin position="9"/>
        <end position="18"/>
    </location>
</feature>
<feature type="compositionally biased region" description="Acidic residues" evidence="7">
    <location>
        <begin position="33"/>
        <end position="43"/>
    </location>
</feature>
<name>A0A9D4L6V8_DREPO</name>
<reference evidence="9" key="2">
    <citation type="submission" date="2020-11" db="EMBL/GenBank/DDBJ databases">
        <authorList>
            <person name="McCartney M.A."/>
            <person name="Auch B."/>
            <person name="Kono T."/>
            <person name="Mallez S."/>
            <person name="Becker A."/>
            <person name="Gohl D.M."/>
            <person name="Silverstein K.A.T."/>
            <person name="Koren S."/>
            <person name="Bechman K.B."/>
            <person name="Herman A."/>
            <person name="Abrahante J.E."/>
            <person name="Garbe J."/>
        </authorList>
    </citation>
    <scope>NUCLEOTIDE SEQUENCE</scope>
    <source>
        <strain evidence="9">Duluth1</strain>
        <tissue evidence="9">Whole animal</tissue>
    </source>
</reference>
<dbReference type="Pfam" id="PF02453">
    <property type="entry name" value="Reticulon"/>
    <property type="match status" value="1"/>
</dbReference>
<evidence type="ECO:0000313" key="9">
    <source>
        <dbReference type="EMBL" id="KAH3853115.1"/>
    </source>
</evidence>
<evidence type="ECO:0000256" key="3">
    <source>
        <dbReference type="ARBA" id="ARBA00022824"/>
    </source>
</evidence>
<keyword evidence="4 6" id="KW-1133">Transmembrane helix</keyword>
<dbReference type="InterPro" id="IPR046964">
    <property type="entry name" value="RTN1-4"/>
</dbReference>
<evidence type="ECO:0000256" key="1">
    <source>
        <dbReference type="ARBA" id="ARBA00004477"/>
    </source>
</evidence>
<feature type="transmembrane region" description="Helical" evidence="6">
    <location>
        <begin position="162"/>
        <end position="188"/>
    </location>
</feature>
<keyword evidence="3 6" id="KW-0256">Endoplasmic reticulum</keyword>
<keyword evidence="10" id="KW-1185">Reference proteome</keyword>
<accession>A0A9D4L6V8</accession>
<evidence type="ECO:0000256" key="2">
    <source>
        <dbReference type="ARBA" id="ARBA00022692"/>
    </source>
</evidence>
<reference evidence="9" key="1">
    <citation type="journal article" date="2019" name="bioRxiv">
        <title>The Genome of the Zebra Mussel, Dreissena polymorpha: A Resource for Invasive Species Research.</title>
        <authorList>
            <person name="McCartney M.A."/>
            <person name="Auch B."/>
            <person name="Kono T."/>
            <person name="Mallez S."/>
            <person name="Zhang Y."/>
            <person name="Obille A."/>
            <person name="Becker A."/>
            <person name="Abrahante J.E."/>
            <person name="Garbe J."/>
            <person name="Badalamenti J.P."/>
            <person name="Herman A."/>
            <person name="Mangelson H."/>
            <person name="Liachko I."/>
            <person name="Sullivan S."/>
            <person name="Sone E.D."/>
            <person name="Koren S."/>
            <person name="Silverstein K.A.T."/>
            <person name="Beckman K.B."/>
            <person name="Gohl D.M."/>
        </authorList>
    </citation>
    <scope>NUCLEOTIDE SEQUENCE</scope>
    <source>
        <strain evidence="9">Duluth1</strain>
        <tissue evidence="9">Whole animal</tissue>
    </source>
</reference>
<dbReference type="AlphaFoldDB" id="A0A9D4L6V8"/>
<keyword evidence="2 6" id="KW-0812">Transmembrane</keyword>
<evidence type="ECO:0000256" key="4">
    <source>
        <dbReference type="ARBA" id="ARBA00022989"/>
    </source>
</evidence>
<comment type="subcellular location">
    <subcellularLocation>
        <location evidence="1 6">Endoplasmic reticulum membrane</location>
        <topology evidence="1 6">Multi-pass membrane protein</topology>
    </subcellularLocation>
</comment>
<dbReference type="Gene3D" id="1.20.5.2480">
    <property type="match status" value="1"/>
</dbReference>
<organism evidence="9 10">
    <name type="scientific">Dreissena polymorpha</name>
    <name type="common">Zebra mussel</name>
    <name type="synonym">Mytilus polymorpha</name>
    <dbReference type="NCBI Taxonomy" id="45954"/>
    <lineage>
        <taxon>Eukaryota</taxon>
        <taxon>Metazoa</taxon>
        <taxon>Spiralia</taxon>
        <taxon>Lophotrochozoa</taxon>
        <taxon>Mollusca</taxon>
        <taxon>Bivalvia</taxon>
        <taxon>Autobranchia</taxon>
        <taxon>Heteroconchia</taxon>
        <taxon>Euheterodonta</taxon>
        <taxon>Imparidentia</taxon>
        <taxon>Neoheterodontei</taxon>
        <taxon>Myida</taxon>
        <taxon>Dreissenoidea</taxon>
        <taxon>Dreissenidae</taxon>
        <taxon>Dreissena</taxon>
    </lineage>
</organism>
<keyword evidence="5 6" id="KW-0472">Membrane</keyword>
<feature type="compositionally biased region" description="Polar residues" evidence="7">
    <location>
        <begin position="56"/>
        <end position="74"/>
    </location>
</feature>
<dbReference type="Proteomes" id="UP000828390">
    <property type="component" value="Unassembled WGS sequence"/>
</dbReference>